<dbReference type="InterPro" id="IPR051598">
    <property type="entry name" value="TSUP/Inactive_protease-like"/>
</dbReference>
<feature type="transmembrane region" description="Helical" evidence="5">
    <location>
        <begin position="34"/>
        <end position="54"/>
    </location>
</feature>
<dbReference type="PANTHER" id="PTHR43701">
    <property type="entry name" value="MEMBRANE TRANSPORTER PROTEIN MJ0441-RELATED"/>
    <property type="match status" value="1"/>
</dbReference>
<name>A0AA86IZS2_9BURK</name>
<reference evidence="6 7" key="1">
    <citation type="submission" date="2023-10" db="EMBL/GenBank/DDBJ databases">
        <title>Complete Genome Sequence of Limnobacter thiooxidans CS-K2T, Isolated from freshwater lake sediments in Bavaria, Germany.</title>
        <authorList>
            <person name="Naruki M."/>
            <person name="Watanabe A."/>
            <person name="Warashina T."/>
            <person name="Morita T."/>
            <person name="Arakawa K."/>
        </authorList>
    </citation>
    <scope>NUCLEOTIDE SEQUENCE [LARGE SCALE GENOMIC DNA]</scope>
    <source>
        <strain evidence="6 7">CS-K2</strain>
    </source>
</reference>
<dbReference type="PANTHER" id="PTHR43701:SF2">
    <property type="entry name" value="MEMBRANE TRANSPORTER PROTEIN YJNA-RELATED"/>
    <property type="match status" value="1"/>
</dbReference>
<organism evidence="6 7">
    <name type="scientific">Limnobacter thiooxidans</name>
    <dbReference type="NCBI Taxonomy" id="131080"/>
    <lineage>
        <taxon>Bacteria</taxon>
        <taxon>Pseudomonadati</taxon>
        <taxon>Pseudomonadota</taxon>
        <taxon>Betaproteobacteria</taxon>
        <taxon>Burkholderiales</taxon>
        <taxon>Burkholderiaceae</taxon>
        <taxon>Limnobacter</taxon>
    </lineage>
</organism>
<evidence type="ECO:0000256" key="5">
    <source>
        <dbReference type="RuleBase" id="RU363041"/>
    </source>
</evidence>
<protein>
    <recommendedName>
        <fullName evidence="5">Probable membrane transporter protein</fullName>
    </recommendedName>
</protein>
<feature type="transmembrane region" description="Helical" evidence="5">
    <location>
        <begin position="75"/>
        <end position="94"/>
    </location>
</feature>
<dbReference type="GO" id="GO:0005886">
    <property type="term" value="C:plasma membrane"/>
    <property type="evidence" value="ECO:0007669"/>
    <property type="project" value="UniProtKB-SubCell"/>
</dbReference>
<feature type="transmembrane region" description="Helical" evidence="5">
    <location>
        <begin position="221"/>
        <end position="240"/>
    </location>
</feature>
<dbReference type="AlphaFoldDB" id="A0AA86IZS2"/>
<evidence type="ECO:0000256" key="2">
    <source>
        <dbReference type="ARBA" id="ARBA00022692"/>
    </source>
</evidence>
<keyword evidence="7" id="KW-1185">Reference proteome</keyword>
<comment type="similarity">
    <text evidence="5">Belongs to the 4-toluene sulfonate uptake permease (TSUP) (TC 2.A.102) family.</text>
</comment>
<evidence type="ECO:0000256" key="1">
    <source>
        <dbReference type="ARBA" id="ARBA00004141"/>
    </source>
</evidence>
<comment type="subcellular location">
    <subcellularLocation>
        <location evidence="5">Cell membrane</location>
        <topology evidence="5">Multi-pass membrane protein</topology>
    </subcellularLocation>
    <subcellularLocation>
        <location evidence="1">Membrane</location>
        <topology evidence="1">Multi-pass membrane protein</topology>
    </subcellularLocation>
</comment>
<dbReference type="Pfam" id="PF01925">
    <property type="entry name" value="TauE"/>
    <property type="match status" value="1"/>
</dbReference>
<dbReference type="EMBL" id="AP028947">
    <property type="protein sequence ID" value="BET25133.1"/>
    <property type="molecule type" value="Genomic_DNA"/>
</dbReference>
<feature type="transmembrane region" description="Helical" evidence="5">
    <location>
        <begin position="7"/>
        <end position="28"/>
    </location>
</feature>
<keyword evidence="4 5" id="KW-0472">Membrane</keyword>
<evidence type="ECO:0000256" key="3">
    <source>
        <dbReference type="ARBA" id="ARBA00022989"/>
    </source>
</evidence>
<evidence type="ECO:0000256" key="4">
    <source>
        <dbReference type="ARBA" id="ARBA00023136"/>
    </source>
</evidence>
<sequence length="265" mass="27306">MPFDINIVYVASGLAVGLLVGLTGVGGGSLMTPLLTVLFGVPATTAVGTDLAFAAITKGAGTVVHRLRNTVNWKIVGLACLGSVPASLITIAVLHGLDIQNAGKGSPIDVFIRWSISICVMLTVGVLIFKTRIVLWLQNTPKAQLQEKTRTIATVVAFALIGMLVTVSSIGAGAIGAMVLIMLYPHLKASEIAGTDIAYAVPLTTVAAFGHFSLGTVDFGLLGALLIGSIPGITIGSYLSRAVPERFLRGVLATTLTAVAAKLVM</sequence>
<feature type="transmembrane region" description="Helical" evidence="5">
    <location>
        <begin position="114"/>
        <end position="135"/>
    </location>
</feature>
<accession>A0AA86IZS2</accession>
<evidence type="ECO:0000313" key="6">
    <source>
        <dbReference type="EMBL" id="BET25133.1"/>
    </source>
</evidence>
<proteinExistence type="inferred from homology"/>
<feature type="transmembrane region" description="Helical" evidence="5">
    <location>
        <begin position="197"/>
        <end position="214"/>
    </location>
</feature>
<dbReference type="InterPro" id="IPR002781">
    <property type="entry name" value="TM_pro_TauE-like"/>
</dbReference>
<keyword evidence="5" id="KW-1003">Cell membrane</keyword>
<evidence type="ECO:0000313" key="7">
    <source>
        <dbReference type="Proteomes" id="UP001329151"/>
    </source>
</evidence>
<dbReference type="KEGG" id="lto:RGQ30_06340"/>
<keyword evidence="3 5" id="KW-1133">Transmembrane helix</keyword>
<dbReference type="Proteomes" id="UP001329151">
    <property type="component" value="Chromosome"/>
</dbReference>
<keyword evidence="2 5" id="KW-0812">Transmembrane</keyword>
<gene>
    <name evidence="6" type="ORF">RGQ30_06340</name>
</gene>
<feature type="transmembrane region" description="Helical" evidence="5">
    <location>
        <begin position="155"/>
        <end position="185"/>
    </location>
</feature>